<sequence length="62" mass="7367">MYEKYISSVGYGKYSVYDTITLFVYHCNEFLVLFNRRNDLSLCRKEAAIQGFIMVVEIDWRG</sequence>
<gene>
    <name evidence="1" type="ORF">KTC_01370</name>
</gene>
<accession>A0A455SCA0</accession>
<dbReference type="AlphaFoldDB" id="A0A455SCA0"/>
<proteinExistence type="predicted"/>
<reference evidence="1" key="1">
    <citation type="submission" date="2018-12" db="EMBL/GenBank/DDBJ databases">
        <title>Novel natural products biosynthetic potential of the class Ktedonobacteria.</title>
        <authorList>
            <person name="Zheng Y."/>
            <person name="Saitou A."/>
            <person name="Wang C.M."/>
            <person name="Toyoda A."/>
            <person name="Minakuchi Y."/>
            <person name="Sekiguchi Y."/>
            <person name="Ueda K."/>
            <person name="Takano H."/>
            <person name="Sakai Y."/>
            <person name="Yokota A."/>
            <person name="Yabe S."/>
        </authorList>
    </citation>
    <scope>NUCLEOTIDE SEQUENCE</scope>
    <source>
        <strain evidence="1">COM3</strain>
    </source>
</reference>
<organism evidence="1">
    <name type="scientific">Thermosporothrix sp. COM3</name>
    <dbReference type="NCBI Taxonomy" id="2490863"/>
    <lineage>
        <taxon>Bacteria</taxon>
        <taxon>Bacillati</taxon>
        <taxon>Chloroflexota</taxon>
        <taxon>Ktedonobacteria</taxon>
        <taxon>Ktedonobacterales</taxon>
        <taxon>Thermosporotrichaceae</taxon>
        <taxon>Thermosporothrix</taxon>
    </lineage>
</organism>
<evidence type="ECO:0000313" key="1">
    <source>
        <dbReference type="EMBL" id="BBH85386.1"/>
    </source>
</evidence>
<dbReference type="EMBL" id="AP019376">
    <property type="protein sequence ID" value="BBH85386.1"/>
    <property type="molecule type" value="Genomic_DNA"/>
</dbReference>
<protein>
    <submittedName>
        <fullName evidence="1">Uncharacterized protein</fullName>
    </submittedName>
</protein>
<name>A0A455SCA0_9CHLR</name>